<keyword evidence="2" id="KW-1185">Reference proteome</keyword>
<gene>
    <name evidence="1" type="ORF">GT003_29685</name>
</gene>
<dbReference type="Proteomes" id="UP000558113">
    <property type="component" value="Unassembled WGS sequence"/>
</dbReference>
<proteinExistence type="predicted"/>
<organism evidence="1 2">
    <name type="scientific">Paenibacillus sacheonensis</name>
    <dbReference type="NCBI Taxonomy" id="742054"/>
    <lineage>
        <taxon>Bacteria</taxon>
        <taxon>Bacillati</taxon>
        <taxon>Bacillota</taxon>
        <taxon>Bacilli</taxon>
        <taxon>Bacillales</taxon>
        <taxon>Paenibacillaceae</taxon>
        <taxon>Paenibacillus</taxon>
    </lineage>
</organism>
<protein>
    <recommendedName>
        <fullName evidence="3">Flagellar protein FliT</fullName>
    </recommendedName>
</protein>
<comment type="caution">
    <text evidence="1">The sequence shown here is derived from an EMBL/GenBank/DDBJ whole genome shotgun (WGS) entry which is preliminary data.</text>
</comment>
<evidence type="ECO:0000313" key="1">
    <source>
        <dbReference type="EMBL" id="NBC73153.1"/>
    </source>
</evidence>
<dbReference type="EMBL" id="JAAAMU010000027">
    <property type="protein sequence ID" value="NBC73153.1"/>
    <property type="molecule type" value="Genomic_DNA"/>
</dbReference>
<accession>A0A7X4YVF1</accession>
<reference evidence="1 2" key="1">
    <citation type="submission" date="2020-01" db="EMBL/GenBank/DDBJ databases">
        <title>Paenibacillus soybeanensis sp. nov. isolated from the nodules of soybean (Glycine max(L.) Merr).</title>
        <authorList>
            <person name="Wang H."/>
        </authorList>
    </citation>
    <scope>NUCLEOTIDE SEQUENCE [LARGE SCALE GENOMIC DNA]</scope>
    <source>
        <strain evidence="1 2">DSM 23054</strain>
    </source>
</reference>
<dbReference type="RefSeq" id="WP_161704857.1">
    <property type="nucleotide sequence ID" value="NZ_JAAAMU010000027.1"/>
</dbReference>
<dbReference type="AlphaFoldDB" id="A0A7X4YVF1"/>
<evidence type="ECO:0008006" key="3">
    <source>
        <dbReference type="Google" id="ProtNLM"/>
    </source>
</evidence>
<name>A0A7X4YVF1_9BACL</name>
<sequence>MGNAAIERLHEEAAAIMDLLADVPYERLVQLVELRESTLMNLQETPVLDENDRMLIRQLMKFDGCMLKRMQELKEEASERISKIQSSKMQKQVYENDAFEGGFFFDKRK</sequence>
<dbReference type="OrthoDB" id="2651145at2"/>
<evidence type="ECO:0000313" key="2">
    <source>
        <dbReference type="Proteomes" id="UP000558113"/>
    </source>
</evidence>